<dbReference type="PANTHER" id="PTHR12934:SF11">
    <property type="entry name" value="LARGE RIBOSOMAL SUBUNIT PROTEIN UL15M"/>
    <property type="match status" value="1"/>
</dbReference>
<dbReference type="KEGG" id="beq:BEWA_017280"/>
<proteinExistence type="inferred from homology"/>
<evidence type="ECO:0000256" key="4">
    <source>
        <dbReference type="SAM" id="MobiDB-lite"/>
    </source>
</evidence>
<comment type="caution">
    <text evidence="6">The sequence shown here is derived from an EMBL/GenBank/DDBJ whole genome shotgun (WGS) entry which is preliminary data.</text>
</comment>
<dbReference type="Proteomes" id="UP000031512">
    <property type="component" value="Unassembled WGS sequence"/>
</dbReference>
<dbReference type="SUPFAM" id="SSF52080">
    <property type="entry name" value="Ribosomal proteins L15p and L18e"/>
    <property type="match status" value="1"/>
</dbReference>
<organism evidence="6 7">
    <name type="scientific">Theileria equi strain WA</name>
    <dbReference type="NCBI Taxonomy" id="1537102"/>
    <lineage>
        <taxon>Eukaryota</taxon>
        <taxon>Sar</taxon>
        <taxon>Alveolata</taxon>
        <taxon>Apicomplexa</taxon>
        <taxon>Aconoidasida</taxon>
        <taxon>Piroplasmida</taxon>
        <taxon>Theileriidae</taxon>
        <taxon>Theileria</taxon>
    </lineage>
</organism>
<dbReference type="EMBL" id="ACOU01000008">
    <property type="protein sequence ID" value="EKX72049.1"/>
    <property type="molecule type" value="Genomic_DNA"/>
</dbReference>
<protein>
    <submittedName>
        <fullName evidence="6">50S ribosomal protein L15, putative</fullName>
    </submittedName>
</protein>
<dbReference type="GO" id="GO:0006412">
    <property type="term" value="P:translation"/>
    <property type="evidence" value="ECO:0007669"/>
    <property type="project" value="InterPro"/>
</dbReference>
<evidence type="ECO:0000259" key="5">
    <source>
        <dbReference type="Pfam" id="PF00828"/>
    </source>
</evidence>
<feature type="domain" description="Large ribosomal subunit protein uL15/eL18" evidence="5">
    <location>
        <begin position="370"/>
        <end position="433"/>
    </location>
</feature>
<evidence type="ECO:0000256" key="2">
    <source>
        <dbReference type="ARBA" id="ARBA00022980"/>
    </source>
</evidence>
<dbReference type="GO" id="GO:0005762">
    <property type="term" value="C:mitochondrial large ribosomal subunit"/>
    <property type="evidence" value="ECO:0007669"/>
    <property type="project" value="TreeGrafter"/>
</dbReference>
<dbReference type="InterPro" id="IPR036227">
    <property type="entry name" value="Ribosomal_uL15/eL18_sf"/>
</dbReference>
<evidence type="ECO:0000256" key="1">
    <source>
        <dbReference type="ARBA" id="ARBA00007320"/>
    </source>
</evidence>
<dbReference type="HAMAP" id="MF_01341">
    <property type="entry name" value="Ribosomal_uL15"/>
    <property type="match status" value="1"/>
</dbReference>
<dbReference type="InterPro" id="IPR005749">
    <property type="entry name" value="Ribosomal_uL15_bac-type"/>
</dbReference>
<keyword evidence="3" id="KW-0687">Ribonucleoprotein</keyword>
<evidence type="ECO:0000313" key="6">
    <source>
        <dbReference type="EMBL" id="EKX72049.1"/>
    </source>
</evidence>
<dbReference type="NCBIfam" id="TIGR01071">
    <property type="entry name" value="rplO_bact"/>
    <property type="match status" value="1"/>
</dbReference>
<dbReference type="PANTHER" id="PTHR12934">
    <property type="entry name" value="50S RIBOSOMAL PROTEIN L15"/>
    <property type="match status" value="1"/>
</dbReference>
<evidence type="ECO:0000256" key="3">
    <source>
        <dbReference type="ARBA" id="ARBA00023274"/>
    </source>
</evidence>
<feature type="region of interest" description="Disordered" evidence="4">
    <location>
        <begin position="287"/>
        <end position="312"/>
    </location>
</feature>
<dbReference type="GO" id="GO:0003735">
    <property type="term" value="F:structural constituent of ribosome"/>
    <property type="evidence" value="ECO:0007669"/>
    <property type="project" value="InterPro"/>
</dbReference>
<feature type="compositionally biased region" description="Gly residues" evidence="4">
    <location>
        <begin position="295"/>
        <end position="308"/>
    </location>
</feature>
<reference evidence="6 7" key="1">
    <citation type="journal article" date="2012" name="BMC Genomics">
        <title>Comparative genomic analysis and phylogenetic position of Theileria equi.</title>
        <authorList>
            <person name="Kappmeyer L.S."/>
            <person name="Thiagarajan M."/>
            <person name="Herndon D.R."/>
            <person name="Ramsay J.D."/>
            <person name="Caler E."/>
            <person name="Djikeng A."/>
            <person name="Gillespie J.J."/>
            <person name="Lau A.O."/>
            <person name="Roalson E.H."/>
            <person name="Silva J.C."/>
            <person name="Silva M.G."/>
            <person name="Suarez C.E."/>
            <person name="Ueti M.W."/>
            <person name="Nene V.M."/>
            <person name="Mealey R.H."/>
            <person name="Knowles D.P."/>
            <person name="Brayton K.A."/>
        </authorList>
    </citation>
    <scope>NUCLEOTIDE SEQUENCE [LARGE SCALE GENOMIC DNA]</scope>
    <source>
        <strain evidence="6 7">WA</strain>
    </source>
</reference>
<accession>L1L9W6</accession>
<keyword evidence="7" id="KW-1185">Reference proteome</keyword>
<keyword evidence="2 6" id="KW-0689">Ribosomal protein</keyword>
<dbReference type="OrthoDB" id="361383at2759"/>
<name>L1L9W6_THEEQ</name>
<dbReference type="AlphaFoldDB" id="L1L9W6"/>
<dbReference type="VEuPathDB" id="PiroplasmaDB:BEWA_017280"/>
<sequence length="487" mass="56595">MYVFVIYLNCIIFVTCRIFKNIAFTGLYSPVLYNSARFQVNRVHFWSQSQENNNVVEILPEFLGVDYSDEDLRKEEEEIRDFYQMNTFSMKKDKLPRAHPLYRFLKQERKKIIKLEQEQKTRNREARKQEWRDYFTSLKDGTYKPIFTPEQIKVWHLVFDRCLELTGPLRKEIDTIMSNGKLELEDRNALCVKIREQIQEIESEVFKSSKKELSEVGALERLDQYMATVPRYVWDICQPDFRNAFYVLPENCTLPSDITWKSSVFGGGMEPNERFWKLDKLPRIGNKKKKRLGRGHGSGKGGSSGRGCKGQKHRSGAYVNPMFEGGQTPLYRRLPKFVGRPVGPGHRYNRFRYELIPIPELNKAPDGSIVDWNCLERLGARLGRYQFNHPIKVVGGKRSGGTSASLTAKNLTVKAHAFTKSAAKAIMDNGGKCLLLRPKTHDIVAEVYDPRIPRAKRYIFSGKISKYERKRRELIEKLKEDAEKQAI</sequence>
<gene>
    <name evidence="6" type="ORF">BEWA_017280</name>
</gene>
<dbReference type="InterPro" id="IPR021131">
    <property type="entry name" value="Ribosomal_uL15/eL18"/>
</dbReference>
<comment type="similarity">
    <text evidence="1">Belongs to the universal ribosomal protein uL15 family.</text>
</comment>
<evidence type="ECO:0000313" key="7">
    <source>
        <dbReference type="Proteomes" id="UP000031512"/>
    </source>
</evidence>
<dbReference type="STRING" id="1537102.L1L9W6"/>
<dbReference type="InterPro" id="IPR030878">
    <property type="entry name" value="Ribosomal_uL15"/>
</dbReference>
<dbReference type="Gene3D" id="3.100.10.10">
    <property type="match status" value="1"/>
</dbReference>
<dbReference type="Pfam" id="PF00828">
    <property type="entry name" value="Ribosomal_L27A"/>
    <property type="match status" value="1"/>
</dbReference>
<dbReference type="GeneID" id="15804910"/>
<dbReference type="RefSeq" id="XP_004831501.1">
    <property type="nucleotide sequence ID" value="XM_004831444.1"/>
</dbReference>
<dbReference type="eggNOG" id="KOG0846">
    <property type="taxonomic scope" value="Eukaryota"/>
</dbReference>